<gene>
    <name evidence="2" type="ORF">GA0070213_10716</name>
</gene>
<feature type="transmembrane region" description="Helical" evidence="1">
    <location>
        <begin position="6"/>
        <end position="26"/>
    </location>
</feature>
<dbReference type="Pfam" id="PF19941">
    <property type="entry name" value="DUF6403"/>
    <property type="match status" value="1"/>
</dbReference>
<keyword evidence="1" id="KW-0812">Transmembrane</keyword>
<dbReference type="EMBL" id="FMDM01000007">
    <property type="protein sequence ID" value="SCG61102.1"/>
    <property type="molecule type" value="Genomic_DNA"/>
</dbReference>
<protein>
    <submittedName>
        <fullName evidence="2">Uncharacterized protein</fullName>
    </submittedName>
</protein>
<dbReference type="AlphaFoldDB" id="A0A1C5IS08"/>
<evidence type="ECO:0000256" key="1">
    <source>
        <dbReference type="SAM" id="Phobius"/>
    </source>
</evidence>
<keyword evidence="1" id="KW-0472">Membrane</keyword>
<proteinExistence type="predicted"/>
<keyword evidence="3" id="KW-1185">Reference proteome</keyword>
<accession>A0A1C5IS08</accession>
<dbReference type="RefSeq" id="WP_091063322.1">
    <property type="nucleotide sequence ID" value="NZ_FMDM01000007.1"/>
</dbReference>
<organism evidence="2 3">
    <name type="scientific">Micromonospora humi</name>
    <dbReference type="NCBI Taxonomy" id="745366"/>
    <lineage>
        <taxon>Bacteria</taxon>
        <taxon>Bacillati</taxon>
        <taxon>Actinomycetota</taxon>
        <taxon>Actinomycetes</taxon>
        <taxon>Micromonosporales</taxon>
        <taxon>Micromonosporaceae</taxon>
        <taxon>Micromonospora</taxon>
    </lineage>
</organism>
<evidence type="ECO:0000313" key="2">
    <source>
        <dbReference type="EMBL" id="SCG61102.1"/>
    </source>
</evidence>
<reference evidence="3" key="1">
    <citation type="submission" date="2016-06" db="EMBL/GenBank/DDBJ databases">
        <authorList>
            <person name="Varghese N."/>
            <person name="Submissions Spin"/>
        </authorList>
    </citation>
    <scope>NUCLEOTIDE SEQUENCE [LARGE SCALE GENOMIC DNA]</scope>
    <source>
        <strain evidence="3">DSM 45647</strain>
    </source>
</reference>
<sequence>MTLSVLPWLGGAVVAVAAGFLAALLPRRRARADGRKVAWSAARAAIHDATVSRDAAATPVPEAERLLARAELLAAAPGGGADAAREAAAHARRADELWRAGA</sequence>
<evidence type="ECO:0000313" key="3">
    <source>
        <dbReference type="Proteomes" id="UP000199360"/>
    </source>
</evidence>
<keyword evidence="1" id="KW-1133">Transmembrane helix</keyword>
<dbReference type="InterPro" id="IPR045645">
    <property type="entry name" value="DUF6403"/>
</dbReference>
<dbReference type="STRING" id="745366.GA0070213_10716"/>
<dbReference type="Proteomes" id="UP000199360">
    <property type="component" value="Unassembled WGS sequence"/>
</dbReference>
<name>A0A1C5IS08_9ACTN</name>